<evidence type="ECO:0008006" key="4">
    <source>
        <dbReference type="Google" id="ProtNLM"/>
    </source>
</evidence>
<name>A0A2T7PER3_POMCA</name>
<accession>A0A2T7PER3</accession>
<evidence type="ECO:0000313" key="2">
    <source>
        <dbReference type="EMBL" id="PVD31909.1"/>
    </source>
</evidence>
<evidence type="ECO:0000313" key="3">
    <source>
        <dbReference type="Proteomes" id="UP000245119"/>
    </source>
</evidence>
<evidence type="ECO:0000256" key="1">
    <source>
        <dbReference type="ARBA" id="ARBA00022737"/>
    </source>
</evidence>
<comment type="caution">
    <text evidence="2">The sequence shown here is derived from an EMBL/GenBank/DDBJ whole genome shotgun (WGS) entry which is preliminary data.</text>
</comment>
<dbReference type="PANTHER" id="PTHR14224">
    <property type="entry name" value="SIMILAR TO PREFERENTIALLY EXPRESSED ANTIGEN IN MELANOMA-LIKE 3"/>
    <property type="match status" value="1"/>
</dbReference>
<protein>
    <recommendedName>
        <fullName evidence="4">Leucine-rich repeat-containing protein 14</fullName>
    </recommendedName>
</protein>
<dbReference type="AlphaFoldDB" id="A0A2T7PER3"/>
<gene>
    <name evidence="2" type="ORF">C0Q70_07335</name>
</gene>
<dbReference type="Proteomes" id="UP000245119">
    <property type="component" value="Linkage Group LG4"/>
</dbReference>
<dbReference type="STRING" id="400727.A0A2T7PER3"/>
<dbReference type="PANTHER" id="PTHR14224:SF37">
    <property type="entry name" value="LEUCINE-RICH REPEAT-CONTAINING PROTEIN 14"/>
    <property type="match status" value="1"/>
</dbReference>
<organism evidence="2 3">
    <name type="scientific">Pomacea canaliculata</name>
    <name type="common">Golden apple snail</name>
    <dbReference type="NCBI Taxonomy" id="400727"/>
    <lineage>
        <taxon>Eukaryota</taxon>
        <taxon>Metazoa</taxon>
        <taxon>Spiralia</taxon>
        <taxon>Lophotrochozoa</taxon>
        <taxon>Mollusca</taxon>
        <taxon>Gastropoda</taxon>
        <taxon>Caenogastropoda</taxon>
        <taxon>Architaenioglossa</taxon>
        <taxon>Ampullarioidea</taxon>
        <taxon>Ampullariidae</taxon>
        <taxon>Pomacea</taxon>
    </lineage>
</organism>
<dbReference type="EMBL" id="PZQS01000004">
    <property type="protein sequence ID" value="PVD31909.1"/>
    <property type="molecule type" value="Genomic_DNA"/>
</dbReference>
<dbReference type="InterPro" id="IPR032675">
    <property type="entry name" value="LRR_dom_sf"/>
</dbReference>
<keyword evidence="3" id="KW-1185">Reference proteome</keyword>
<dbReference type="SUPFAM" id="SSF52047">
    <property type="entry name" value="RNI-like"/>
    <property type="match status" value="1"/>
</dbReference>
<sequence length="563" mass="63485">MFKALDYVNYDQLQVNARKASDVGQERLPTNLLRSASLQELCCDAINDSADISLGCQDILVSAVKVLPQHLLPMLLRVAIDNHQCTAVSTIISCWPHHTLSFREVLGTARYGDLFQDEMGFDLVVFRGILTRKKCCKMRCLDFQGFKLNRTFCKLIVQMWPLISLKKQQMNTKRLATIIVKNAGFEDDKAFSENLPTLLKNTLDSILSRYKDIHINIPRGKKLIIKLDTLFFTSGDNFYLDYLVSNCLRSITPVQIKVSNIHIRSGAFSFPCEMSELFTPFMVIHGHEAETLEGLSLRQLEDSLFMVLSSQLKKFTNLRALDIQDCSIYLQEGRTRSRTASRLRITELFSSFSRLTRLDLSFNYILGCLGELLHSLSCPLEYLALRGCDLDESDLQALASSKHAASLRELNLSKLCQVVFFYQGRIPPSALVSILRHFPLLAILNLSQNHIPNSLISELCSVLRFHLPKLKVLDISANVFLPEHQIDITAACASIPCMQKLRLTTVTSFLQEFGGVGRGGAKEAPSIVRILQTLEDLGRQDLVVETVNLSRAIFIDVVDEFNL</sequence>
<dbReference type="GO" id="GO:0005737">
    <property type="term" value="C:cytoplasm"/>
    <property type="evidence" value="ECO:0007669"/>
    <property type="project" value="TreeGrafter"/>
</dbReference>
<proteinExistence type="predicted"/>
<reference evidence="2 3" key="1">
    <citation type="submission" date="2018-04" db="EMBL/GenBank/DDBJ databases">
        <title>The genome of golden apple snail Pomacea canaliculata provides insight into stress tolerance and invasive adaptation.</title>
        <authorList>
            <person name="Liu C."/>
            <person name="Liu B."/>
            <person name="Ren Y."/>
            <person name="Zhang Y."/>
            <person name="Wang H."/>
            <person name="Li S."/>
            <person name="Jiang F."/>
            <person name="Yin L."/>
            <person name="Zhang G."/>
            <person name="Qian W."/>
            <person name="Fan W."/>
        </authorList>
    </citation>
    <scope>NUCLEOTIDE SEQUENCE [LARGE SCALE GENOMIC DNA]</scope>
    <source>
        <strain evidence="2">SZHN2017</strain>
        <tissue evidence="2">Muscle</tissue>
    </source>
</reference>
<dbReference type="Gene3D" id="3.80.10.10">
    <property type="entry name" value="Ribonuclease Inhibitor"/>
    <property type="match status" value="1"/>
</dbReference>
<dbReference type="InterPro" id="IPR050694">
    <property type="entry name" value="LRRC14/PRAME"/>
</dbReference>
<dbReference type="OrthoDB" id="120976at2759"/>
<keyword evidence="1" id="KW-0677">Repeat</keyword>
<dbReference type="OMA" id="TRACANI"/>